<evidence type="ECO:0000313" key="2">
    <source>
        <dbReference type="EMBL" id="EPZ16968.1"/>
    </source>
</evidence>
<dbReference type="RefSeq" id="WP_021247894.1">
    <property type="nucleotide sequence ID" value="NZ_ATJV01000013.1"/>
</dbReference>
<dbReference type="STRING" id="1348657.M622_09545"/>
<dbReference type="InterPro" id="IPR034242">
    <property type="entry name" value="MauL"/>
</dbReference>
<dbReference type="EMBL" id="ATJV01000013">
    <property type="protein sequence ID" value="EPZ16968.1"/>
    <property type="molecule type" value="Genomic_DNA"/>
</dbReference>
<dbReference type="InterPro" id="IPR013784">
    <property type="entry name" value="Carb-bd-like_fold"/>
</dbReference>
<dbReference type="InterPro" id="IPR008972">
    <property type="entry name" value="Cupredoxin"/>
</dbReference>
<dbReference type="OrthoDB" id="9772097at2"/>
<dbReference type="eggNOG" id="COG3794">
    <property type="taxonomic scope" value="Bacteria"/>
</dbReference>
<dbReference type="Gene3D" id="2.60.40.420">
    <property type="entry name" value="Cupredoxins - blue copper proteins"/>
    <property type="match status" value="1"/>
</dbReference>
<dbReference type="CDD" id="cd04221">
    <property type="entry name" value="MauL"/>
    <property type="match status" value="1"/>
</dbReference>
<feature type="chain" id="PRO_5004573786" description="Methylamine utilization protein" evidence="1">
    <location>
        <begin position="31"/>
        <end position="207"/>
    </location>
</feature>
<name>T0B2G8_9RHOO</name>
<protein>
    <recommendedName>
        <fullName evidence="4">Methylamine utilization protein</fullName>
    </recommendedName>
</protein>
<dbReference type="GO" id="GO:0030246">
    <property type="term" value="F:carbohydrate binding"/>
    <property type="evidence" value="ECO:0007669"/>
    <property type="project" value="InterPro"/>
</dbReference>
<reference evidence="2 3" key="1">
    <citation type="submission" date="2013-06" db="EMBL/GenBank/DDBJ databases">
        <title>Draft genome sequence of Thauera terpenica.</title>
        <authorList>
            <person name="Liu B."/>
            <person name="Frostegard A.H."/>
            <person name="Shapleigh J.P."/>
        </authorList>
    </citation>
    <scope>NUCLEOTIDE SEQUENCE [LARGE SCALE GENOMIC DNA]</scope>
    <source>
        <strain evidence="2 3">58Eu</strain>
    </source>
</reference>
<comment type="caution">
    <text evidence="2">The sequence shown here is derived from an EMBL/GenBank/DDBJ whole genome shotgun (WGS) entry which is preliminary data.</text>
</comment>
<keyword evidence="3" id="KW-1185">Reference proteome</keyword>
<dbReference type="Proteomes" id="UP000015455">
    <property type="component" value="Unassembled WGS sequence"/>
</dbReference>
<proteinExistence type="predicted"/>
<feature type="signal peptide" evidence="1">
    <location>
        <begin position="1"/>
        <end position="30"/>
    </location>
</feature>
<evidence type="ECO:0000313" key="3">
    <source>
        <dbReference type="Proteomes" id="UP000015455"/>
    </source>
</evidence>
<gene>
    <name evidence="2" type="ORF">M622_09545</name>
</gene>
<keyword evidence="1" id="KW-0732">Signal</keyword>
<dbReference type="SUPFAM" id="SSF49452">
    <property type="entry name" value="Starch-binding domain-like"/>
    <property type="match status" value="1"/>
</dbReference>
<accession>T0B2G8</accession>
<evidence type="ECO:0008006" key="4">
    <source>
        <dbReference type="Google" id="ProtNLM"/>
    </source>
</evidence>
<evidence type="ECO:0000256" key="1">
    <source>
        <dbReference type="SAM" id="SignalP"/>
    </source>
</evidence>
<dbReference type="AlphaFoldDB" id="T0B2G8"/>
<sequence length="207" mass="22255">MTELAVRARRQAGALAAAALGLALAGDVVAASLTLSFTDDKGAAVEHAAVALVPIQAQSAVPPQRAEIVQKDKRFTPLMSAIQTGSAVEFPNRDSVRHHVYSFSPAKTFELKLYLGKPAKPVVFDKPGIVVMGCNIHDHMVAYVMVANTPWLGVSDAQGRVRLSGLPVGDYRLEYWHPRWVGKADIARLALSVDGDTAFTLKIESQP</sequence>
<dbReference type="PATRIC" id="fig|1348657.5.peg.440"/>
<organism evidence="2 3">
    <name type="scientific">Thauera terpenica 58Eu</name>
    <dbReference type="NCBI Taxonomy" id="1348657"/>
    <lineage>
        <taxon>Bacteria</taxon>
        <taxon>Pseudomonadati</taxon>
        <taxon>Pseudomonadota</taxon>
        <taxon>Betaproteobacteria</taxon>
        <taxon>Rhodocyclales</taxon>
        <taxon>Zoogloeaceae</taxon>
        <taxon>Thauera</taxon>
    </lineage>
</organism>
<dbReference type="SUPFAM" id="SSF49503">
    <property type="entry name" value="Cupredoxins"/>
    <property type="match status" value="1"/>
</dbReference>